<dbReference type="AlphaFoldDB" id="A0A843WP24"/>
<dbReference type="EMBL" id="NMUH01003579">
    <property type="protein sequence ID" value="MQM06245.1"/>
    <property type="molecule type" value="Genomic_DNA"/>
</dbReference>
<name>A0A843WP24_COLES</name>
<evidence type="ECO:0000256" key="1">
    <source>
        <dbReference type="SAM" id="MobiDB-lite"/>
    </source>
</evidence>
<sequence length="251" mass="28906">LQGEHPFHNYTARSKYRKQQLRKHCGFKRAISSEDALASDFEDEKVEVEDAAFTLDESHVNSRCNSDSDEDMMVSLQKLEVNSRKSHTDVVVRARWLHEPDEIDKICASHFRKVFSCACGNMETSSGINYVELSICGESFMLHQAPCRRRPSRPPRPRTRARPHRRARLPDASRTPRRPPSSDRAHQLRAPPVTQRISPVGTHRRSLAAPSHVALLLFHRQRRKLQLQFRRCCCFAAIVAMLRFARLSISE</sequence>
<evidence type="ECO:0000313" key="3">
    <source>
        <dbReference type="Proteomes" id="UP000652761"/>
    </source>
</evidence>
<evidence type="ECO:0000313" key="2">
    <source>
        <dbReference type="EMBL" id="MQM06245.1"/>
    </source>
</evidence>
<comment type="caution">
    <text evidence="2">The sequence shown here is derived from an EMBL/GenBank/DDBJ whole genome shotgun (WGS) entry which is preliminary data.</text>
</comment>
<organism evidence="2 3">
    <name type="scientific">Colocasia esculenta</name>
    <name type="common">Wild taro</name>
    <name type="synonym">Arum esculentum</name>
    <dbReference type="NCBI Taxonomy" id="4460"/>
    <lineage>
        <taxon>Eukaryota</taxon>
        <taxon>Viridiplantae</taxon>
        <taxon>Streptophyta</taxon>
        <taxon>Embryophyta</taxon>
        <taxon>Tracheophyta</taxon>
        <taxon>Spermatophyta</taxon>
        <taxon>Magnoliopsida</taxon>
        <taxon>Liliopsida</taxon>
        <taxon>Araceae</taxon>
        <taxon>Aroideae</taxon>
        <taxon>Colocasieae</taxon>
        <taxon>Colocasia</taxon>
    </lineage>
</organism>
<protein>
    <submittedName>
        <fullName evidence="2">Uncharacterized protein</fullName>
    </submittedName>
</protein>
<proteinExistence type="predicted"/>
<reference evidence="2" key="1">
    <citation type="submission" date="2017-07" db="EMBL/GenBank/DDBJ databases">
        <title>Taro Niue Genome Assembly and Annotation.</title>
        <authorList>
            <person name="Atibalentja N."/>
            <person name="Keating K."/>
            <person name="Fields C.J."/>
        </authorList>
    </citation>
    <scope>NUCLEOTIDE SEQUENCE</scope>
    <source>
        <strain evidence="2">Niue_2</strain>
        <tissue evidence="2">Leaf</tissue>
    </source>
</reference>
<feature type="compositionally biased region" description="Basic residues" evidence="1">
    <location>
        <begin position="146"/>
        <end position="167"/>
    </location>
</feature>
<dbReference type="OrthoDB" id="10256309at2759"/>
<feature type="region of interest" description="Disordered" evidence="1">
    <location>
        <begin position="146"/>
        <end position="205"/>
    </location>
</feature>
<accession>A0A843WP24</accession>
<gene>
    <name evidence="2" type="ORF">Taro_039064</name>
</gene>
<keyword evidence="3" id="KW-1185">Reference proteome</keyword>
<feature type="non-terminal residue" evidence="2">
    <location>
        <position position="251"/>
    </location>
</feature>
<dbReference type="Proteomes" id="UP000652761">
    <property type="component" value="Unassembled WGS sequence"/>
</dbReference>